<comment type="caution">
    <text evidence="1">The sequence shown here is derived from an EMBL/GenBank/DDBJ whole genome shotgun (WGS) entry which is preliminary data.</text>
</comment>
<evidence type="ECO:0000313" key="1">
    <source>
        <dbReference type="EMBL" id="OKP09544.1"/>
    </source>
</evidence>
<sequence length="131" mass="14261">MAPESVGERTISNTGDGPPRWSAKVPVLRQEEVVYGLWVVPCIPNCKAGVALRCGECDFEIRSYPGPFVLGDPNSLSDTCRCLEEMLANDAPFPVRTDESFRLDLVILLVTIEVVDNPPLGVLVTPHHSTG</sequence>
<reference evidence="1 2" key="1">
    <citation type="submission" date="2016-10" db="EMBL/GenBank/DDBJ databases">
        <title>Genome sequence of the ascomycete fungus Penicillium subrubescens.</title>
        <authorList>
            <person name="De Vries R.P."/>
            <person name="Peng M."/>
            <person name="Dilokpimol A."/>
            <person name="Hilden K."/>
            <person name="Makela M.R."/>
            <person name="Grigoriev I."/>
            <person name="Riley R."/>
            <person name="Granchi Z."/>
        </authorList>
    </citation>
    <scope>NUCLEOTIDE SEQUENCE [LARGE SCALE GENOMIC DNA]</scope>
    <source>
        <strain evidence="1 2">CBS 132785</strain>
    </source>
</reference>
<dbReference type="AlphaFoldDB" id="A0A1Q5UAP0"/>
<dbReference type="Proteomes" id="UP000186955">
    <property type="component" value="Unassembled WGS sequence"/>
</dbReference>
<organism evidence="1 2">
    <name type="scientific">Penicillium subrubescens</name>
    <dbReference type="NCBI Taxonomy" id="1316194"/>
    <lineage>
        <taxon>Eukaryota</taxon>
        <taxon>Fungi</taxon>
        <taxon>Dikarya</taxon>
        <taxon>Ascomycota</taxon>
        <taxon>Pezizomycotina</taxon>
        <taxon>Eurotiomycetes</taxon>
        <taxon>Eurotiomycetidae</taxon>
        <taxon>Eurotiales</taxon>
        <taxon>Aspergillaceae</taxon>
        <taxon>Penicillium</taxon>
    </lineage>
</organism>
<accession>A0A1Q5UAP0</accession>
<dbReference type="EMBL" id="MNBE01000503">
    <property type="protein sequence ID" value="OKP09544.1"/>
    <property type="molecule type" value="Genomic_DNA"/>
</dbReference>
<evidence type="ECO:0000313" key="2">
    <source>
        <dbReference type="Proteomes" id="UP000186955"/>
    </source>
</evidence>
<keyword evidence="2" id="KW-1185">Reference proteome</keyword>
<gene>
    <name evidence="1" type="ORF">PENSUB_5108</name>
</gene>
<protein>
    <submittedName>
        <fullName evidence="1">Uncharacterized protein</fullName>
    </submittedName>
</protein>
<proteinExistence type="predicted"/>
<name>A0A1Q5UAP0_9EURO</name>